<dbReference type="PANTHER" id="PTHR22970:SF14">
    <property type="entry name" value="AT-RICH INTERACTIVE DOMAIN-CONTAINING PROTEIN 2"/>
    <property type="match status" value="1"/>
</dbReference>
<evidence type="ECO:0000256" key="3">
    <source>
        <dbReference type="ARBA" id="ARBA00023163"/>
    </source>
</evidence>
<evidence type="ECO:0000256" key="5">
    <source>
        <dbReference type="SAM" id="MobiDB-lite"/>
    </source>
</evidence>
<dbReference type="InterPro" id="IPR011989">
    <property type="entry name" value="ARM-like"/>
</dbReference>
<evidence type="ECO:0000259" key="6">
    <source>
        <dbReference type="PROSITE" id="PS51526"/>
    </source>
</evidence>
<dbReference type="InParanoid" id="A0A409Y9L5"/>
<name>A0A409Y9L5_9AGAR</name>
<evidence type="ECO:0000313" key="8">
    <source>
        <dbReference type="Proteomes" id="UP000284842"/>
    </source>
</evidence>
<dbReference type="STRING" id="181874.A0A409Y9L5"/>
<proteinExistence type="predicted"/>
<dbReference type="FunCoup" id="A0A409Y9L5">
    <property type="interactions" value="8"/>
</dbReference>
<reference evidence="7 8" key="1">
    <citation type="journal article" date="2018" name="Evol. Lett.">
        <title>Horizontal gene cluster transfer increased hallucinogenic mushroom diversity.</title>
        <authorList>
            <person name="Reynolds H.T."/>
            <person name="Vijayakumar V."/>
            <person name="Gluck-Thaler E."/>
            <person name="Korotkin H.B."/>
            <person name="Matheny P.B."/>
            <person name="Slot J.C."/>
        </authorList>
    </citation>
    <scope>NUCLEOTIDE SEQUENCE [LARGE SCALE GENOMIC DNA]</scope>
    <source>
        <strain evidence="7 8">2629</strain>
    </source>
</reference>
<accession>A0A409Y9L5</accession>
<keyword evidence="3" id="KW-0804">Transcription</keyword>
<organism evidence="7 8">
    <name type="scientific">Panaeolus cyanescens</name>
    <dbReference type="NCBI Taxonomy" id="181874"/>
    <lineage>
        <taxon>Eukaryota</taxon>
        <taxon>Fungi</taxon>
        <taxon>Dikarya</taxon>
        <taxon>Basidiomycota</taxon>
        <taxon>Agaricomycotina</taxon>
        <taxon>Agaricomycetes</taxon>
        <taxon>Agaricomycetidae</taxon>
        <taxon>Agaricales</taxon>
        <taxon>Agaricineae</taxon>
        <taxon>Galeropsidaceae</taxon>
        <taxon>Panaeolus</taxon>
    </lineage>
</organism>
<feature type="region of interest" description="Disordered" evidence="5">
    <location>
        <begin position="581"/>
        <end position="606"/>
    </location>
</feature>
<dbReference type="GO" id="GO:0003677">
    <property type="term" value="F:DNA binding"/>
    <property type="evidence" value="ECO:0007669"/>
    <property type="project" value="InterPro"/>
</dbReference>
<dbReference type="OrthoDB" id="338531at2759"/>
<evidence type="ECO:0000256" key="2">
    <source>
        <dbReference type="ARBA" id="ARBA00023015"/>
    </source>
</evidence>
<evidence type="ECO:0000256" key="1">
    <source>
        <dbReference type="ARBA" id="ARBA00022853"/>
    </source>
</evidence>
<dbReference type="GO" id="GO:0006325">
    <property type="term" value="P:chromatin organization"/>
    <property type="evidence" value="ECO:0007669"/>
    <property type="project" value="UniProtKB-KW"/>
</dbReference>
<dbReference type="PANTHER" id="PTHR22970">
    <property type="entry name" value="AT-RICH INTERACTIVE DOMAIN-CONTAINING PROTEIN 2"/>
    <property type="match status" value="1"/>
</dbReference>
<feature type="domain" description="RFX-type winged-helix" evidence="6">
    <location>
        <begin position="345"/>
        <end position="421"/>
    </location>
</feature>
<dbReference type="SUPFAM" id="SSF48371">
    <property type="entry name" value="ARM repeat"/>
    <property type="match status" value="1"/>
</dbReference>
<dbReference type="InterPro" id="IPR052406">
    <property type="entry name" value="Chromatin_Remodeling_Comp"/>
</dbReference>
<dbReference type="Gene3D" id="1.25.10.10">
    <property type="entry name" value="Leucine-rich Repeat Variant"/>
    <property type="match status" value="1"/>
</dbReference>
<sequence>MATFINRTVPAQTYYRQTQTYYQQRPAPDVRDDYERWYTENSPNNRMSLSIRSGIDTEVGWALDRLCRLVRNELFVFSAIPGIIDGLFDWPEWYVTEGHKQVTHRALLFSEKPEFSRRHRFALESLFVLRNAALHEPNARELALHPHTIPLIMDALHNLDHSKDENAEPLLHIMDIFQVIAAHYPIDQYRAFRRSNPVPPLLKIASESNNRTMIISSLSVLTALFSNPGNSTHLTPNSPALSTSIRCLPLFNDKPLIDACLNYMYIHLSLPAMARAFLLQPEMPGVLKVLTSLLLHEQHPLQKPMSLDVTGPIHIIPSTTQPTRDHELTKEELEGLVSKPEPQRCFDWMKLMFVAKPEGELTQVDFWNLYRDAFTPYADLYPLLVASDVIKNVTQVFPIAQAMVLQEPVQRFIVRGVDRRKDPAVVERFKCSWDRSQCNAQSFDTPGSLYDHLLQHLAQNDASELPCLWSSCSHPATSKHRLSSHILTHLSSLQPPQKHPSQSDTITLPHKDAPYPVPDPTNRPLPPPRHTVITYEVPIADPPTTSLTALLIIRILFRTSFASAEVAPRADADHFGFPGVVEEPEEPDGSEAADGALTGDEHEGEKRGRKAFVGIRKLLDGVKIHDDVLMSWILEMADASISNPGE</sequence>
<dbReference type="InterPro" id="IPR016024">
    <property type="entry name" value="ARM-type_fold"/>
</dbReference>
<evidence type="ECO:0000256" key="4">
    <source>
        <dbReference type="ARBA" id="ARBA00023242"/>
    </source>
</evidence>
<keyword evidence="1" id="KW-0156">Chromatin regulator</keyword>
<dbReference type="EMBL" id="NHTK01001354">
    <property type="protein sequence ID" value="PPQ99561.1"/>
    <property type="molecule type" value="Genomic_DNA"/>
</dbReference>
<keyword evidence="8" id="KW-1185">Reference proteome</keyword>
<keyword evidence="4" id="KW-0539">Nucleus</keyword>
<evidence type="ECO:0000313" key="7">
    <source>
        <dbReference type="EMBL" id="PPQ99561.1"/>
    </source>
</evidence>
<dbReference type="InterPro" id="IPR003150">
    <property type="entry name" value="DNA-bd_RFX"/>
</dbReference>
<feature type="compositionally biased region" description="Acidic residues" evidence="5">
    <location>
        <begin position="582"/>
        <end position="591"/>
    </location>
</feature>
<feature type="compositionally biased region" description="Pro residues" evidence="5">
    <location>
        <begin position="515"/>
        <end position="527"/>
    </location>
</feature>
<dbReference type="GO" id="GO:0016586">
    <property type="term" value="C:RSC-type complex"/>
    <property type="evidence" value="ECO:0007669"/>
    <property type="project" value="TreeGrafter"/>
</dbReference>
<dbReference type="PROSITE" id="PS51526">
    <property type="entry name" value="RFX_DBD"/>
    <property type="match status" value="1"/>
</dbReference>
<dbReference type="Proteomes" id="UP000284842">
    <property type="component" value="Unassembled WGS sequence"/>
</dbReference>
<keyword evidence="2" id="KW-0805">Transcription regulation</keyword>
<dbReference type="AlphaFoldDB" id="A0A409Y9L5"/>
<feature type="region of interest" description="Disordered" evidence="5">
    <location>
        <begin position="492"/>
        <end position="527"/>
    </location>
</feature>
<protein>
    <recommendedName>
        <fullName evidence="6">RFX-type winged-helix domain-containing protein</fullName>
    </recommendedName>
</protein>
<dbReference type="Gene3D" id="3.30.160.60">
    <property type="entry name" value="Classic Zinc Finger"/>
    <property type="match status" value="1"/>
</dbReference>
<comment type="caution">
    <text evidence="7">The sequence shown here is derived from an EMBL/GenBank/DDBJ whole genome shotgun (WGS) entry which is preliminary data.</text>
</comment>
<gene>
    <name evidence="7" type="ORF">CVT24_005349</name>
</gene>
<dbReference type="GO" id="GO:0006355">
    <property type="term" value="P:regulation of DNA-templated transcription"/>
    <property type="evidence" value="ECO:0007669"/>
    <property type="project" value="InterPro"/>
</dbReference>